<feature type="transmembrane region" description="Helical" evidence="2">
    <location>
        <begin position="6"/>
        <end position="23"/>
    </location>
</feature>
<accession>A0A4V0YRC2</accession>
<feature type="coiled-coil region" evidence="1">
    <location>
        <begin position="27"/>
        <end position="54"/>
    </location>
</feature>
<keyword evidence="2" id="KW-0812">Transmembrane</keyword>
<proteinExistence type="predicted"/>
<dbReference type="EMBL" id="CP026538">
    <property type="protein sequence ID" value="QAZ69292.1"/>
    <property type="molecule type" value="Genomic_DNA"/>
</dbReference>
<name>A0A4V0YRC2_9BACT</name>
<dbReference type="KEGG" id="dcb:C3Y92_19420"/>
<sequence length="89" mass="10256">MNPDALVLPAWSSLLVGMALFFARKWISDVARAIDKLEERMRAYEKAQIDCRLELAKGYPTREETLRLAERLDNHATRLVILEERDLAA</sequence>
<keyword evidence="1" id="KW-0175">Coiled coil</keyword>
<organism evidence="3 4">
    <name type="scientific">Solidesulfovibrio carbinolicus</name>
    <dbReference type="NCBI Taxonomy" id="296842"/>
    <lineage>
        <taxon>Bacteria</taxon>
        <taxon>Pseudomonadati</taxon>
        <taxon>Thermodesulfobacteriota</taxon>
        <taxon>Desulfovibrionia</taxon>
        <taxon>Desulfovibrionales</taxon>
        <taxon>Desulfovibrionaceae</taxon>
        <taxon>Solidesulfovibrio</taxon>
    </lineage>
</organism>
<evidence type="ECO:0000256" key="1">
    <source>
        <dbReference type="SAM" id="Coils"/>
    </source>
</evidence>
<evidence type="ECO:0000313" key="3">
    <source>
        <dbReference type="EMBL" id="QAZ69292.1"/>
    </source>
</evidence>
<dbReference type="AlphaFoldDB" id="A0A4V0YRC2"/>
<reference evidence="3 4" key="1">
    <citation type="submission" date="2018-02" db="EMBL/GenBank/DDBJ databases">
        <title>Genome sequence of Desulfovibrio carbinolicus DSM 3852.</title>
        <authorList>
            <person name="Wilbanks E."/>
            <person name="Skennerton C.T."/>
            <person name="Orphan V.J."/>
        </authorList>
    </citation>
    <scope>NUCLEOTIDE SEQUENCE [LARGE SCALE GENOMIC DNA]</scope>
    <source>
        <strain evidence="3 4">DSM 3852</strain>
    </source>
</reference>
<keyword evidence="2" id="KW-1133">Transmembrane helix</keyword>
<gene>
    <name evidence="3" type="ORF">C3Y92_19420</name>
</gene>
<dbReference type="RefSeq" id="WP_129355543.1">
    <property type="nucleotide sequence ID" value="NZ_CP026538.1"/>
</dbReference>
<keyword evidence="2" id="KW-0472">Membrane</keyword>
<evidence type="ECO:0000256" key="2">
    <source>
        <dbReference type="SAM" id="Phobius"/>
    </source>
</evidence>
<dbReference type="OrthoDB" id="5458366at2"/>
<protein>
    <submittedName>
        <fullName evidence="3">Uncharacterized protein</fullName>
    </submittedName>
</protein>
<dbReference type="Proteomes" id="UP000293296">
    <property type="component" value="Chromosome"/>
</dbReference>
<keyword evidence="4" id="KW-1185">Reference proteome</keyword>
<evidence type="ECO:0000313" key="4">
    <source>
        <dbReference type="Proteomes" id="UP000293296"/>
    </source>
</evidence>